<feature type="compositionally biased region" description="Basic residues" evidence="1">
    <location>
        <begin position="442"/>
        <end position="456"/>
    </location>
</feature>
<feature type="region of interest" description="Disordered" evidence="1">
    <location>
        <begin position="159"/>
        <end position="190"/>
    </location>
</feature>
<feature type="compositionally biased region" description="Polar residues" evidence="1">
    <location>
        <begin position="404"/>
        <end position="427"/>
    </location>
</feature>
<sequence length="456" mass="49435">MKTTSCLVRFETTSFYVVGKLKAFQGRNKRILVEVGKRRVAELFGILKEMAYPAVDTMWYSDGEEVKELVDDDGAAEMEKISRARGIVDLYVLHPVSIPEELCVLPTSEGHVDVNNSKTKDGVPIVVLDEENDENCVPAQEVVSDQEIGESVENVVQVDEGEQSHEGEQVDDEGEQVDEADEDEQGDEGTLCEVNIENQTVRGDVEVDVEVINDGSMSNYSSNSDDPDYVDEDVYGDSVSDDDLVSEHSVHEGDDTDCDDSAMSVSLVDSEEEANVGEEIEIDEGAPTNGRVESVGRKRKAAATGRSQSQAGPSRRGRPRKSDVLPSDSDESETDSLHADAGEEIQADPPPESSTQPTTQPNPAPTAQPNPAPTSQPNPQTDPAPTTQPNPQPNPAPATSTQTRTNITSAATETRQRSSIRINNASTAIDIAGQASTGSKQKMARQKLPIRRARWK</sequence>
<comment type="caution">
    <text evidence="2">The sequence shown here is derived from an EMBL/GenBank/DDBJ whole genome shotgun (WGS) entry which is preliminary data.</text>
</comment>
<feature type="compositionally biased region" description="Acidic residues" evidence="1">
    <location>
        <begin position="225"/>
        <end position="241"/>
    </location>
</feature>
<feature type="region of interest" description="Disordered" evidence="1">
    <location>
        <begin position="267"/>
        <end position="456"/>
    </location>
</feature>
<feature type="compositionally biased region" description="Acidic residues" evidence="1">
    <location>
        <begin position="269"/>
        <end position="284"/>
    </location>
</feature>
<evidence type="ECO:0000313" key="3">
    <source>
        <dbReference type="Proteomes" id="UP001372338"/>
    </source>
</evidence>
<accession>A0AAN9FTK1</accession>
<reference evidence="2 3" key="1">
    <citation type="submission" date="2024-01" db="EMBL/GenBank/DDBJ databases">
        <title>The genomes of 5 underutilized Papilionoideae crops provide insights into root nodulation and disease resistanc.</title>
        <authorList>
            <person name="Yuan L."/>
        </authorList>
    </citation>
    <scope>NUCLEOTIDE SEQUENCE [LARGE SCALE GENOMIC DNA]</scope>
    <source>
        <strain evidence="2">ZHUSHIDOU_FW_LH</strain>
        <tissue evidence="2">Leaf</tissue>
    </source>
</reference>
<feature type="region of interest" description="Disordered" evidence="1">
    <location>
        <begin position="215"/>
        <end position="241"/>
    </location>
</feature>
<name>A0AAN9FTK1_CROPI</name>
<dbReference type="Proteomes" id="UP001372338">
    <property type="component" value="Unassembled WGS sequence"/>
</dbReference>
<evidence type="ECO:0000256" key="1">
    <source>
        <dbReference type="SAM" id="MobiDB-lite"/>
    </source>
</evidence>
<gene>
    <name evidence="2" type="ORF">RIF29_08360</name>
</gene>
<feature type="compositionally biased region" description="Acidic residues" evidence="1">
    <location>
        <begin position="169"/>
        <end position="187"/>
    </location>
</feature>
<organism evidence="2 3">
    <name type="scientific">Crotalaria pallida</name>
    <name type="common">Smooth rattlebox</name>
    <name type="synonym">Crotalaria striata</name>
    <dbReference type="NCBI Taxonomy" id="3830"/>
    <lineage>
        <taxon>Eukaryota</taxon>
        <taxon>Viridiplantae</taxon>
        <taxon>Streptophyta</taxon>
        <taxon>Embryophyta</taxon>
        <taxon>Tracheophyta</taxon>
        <taxon>Spermatophyta</taxon>
        <taxon>Magnoliopsida</taxon>
        <taxon>eudicotyledons</taxon>
        <taxon>Gunneridae</taxon>
        <taxon>Pentapetalae</taxon>
        <taxon>rosids</taxon>
        <taxon>fabids</taxon>
        <taxon>Fabales</taxon>
        <taxon>Fabaceae</taxon>
        <taxon>Papilionoideae</taxon>
        <taxon>50 kb inversion clade</taxon>
        <taxon>genistoids sensu lato</taxon>
        <taxon>core genistoids</taxon>
        <taxon>Crotalarieae</taxon>
        <taxon>Crotalaria</taxon>
    </lineage>
</organism>
<keyword evidence="3" id="KW-1185">Reference proteome</keyword>
<dbReference type="EMBL" id="JAYWIO010000002">
    <property type="protein sequence ID" value="KAK7280836.1"/>
    <property type="molecule type" value="Genomic_DNA"/>
</dbReference>
<feature type="compositionally biased region" description="Low complexity" evidence="1">
    <location>
        <begin position="215"/>
        <end position="224"/>
    </location>
</feature>
<proteinExistence type="predicted"/>
<evidence type="ECO:0000313" key="2">
    <source>
        <dbReference type="EMBL" id="KAK7280836.1"/>
    </source>
</evidence>
<dbReference type="AlphaFoldDB" id="A0AAN9FTK1"/>
<protein>
    <submittedName>
        <fullName evidence="2">Uncharacterized protein</fullName>
    </submittedName>
</protein>
<feature type="compositionally biased region" description="Pro residues" evidence="1">
    <location>
        <begin position="360"/>
        <end position="396"/>
    </location>
</feature>